<sequence length="187" mass="21724">MEFVDIVQRIHPLKKEDLQKLLSISETIQVSKNTVFIDTDKLSKYIYFLQEGICRIYYHKADIAVILAFSFPGEAMISLNSYIHGKRGYENIETLETSIMIRIEIASLQSLYENSTAIANWGRKLAEFEILKIEERLMQKLFKTASERYQDLLRKEANITNRVKLGFIASYLGVTQVTLSRIRAHIR</sequence>
<keyword evidence="2" id="KW-1185">Reference proteome</keyword>
<evidence type="ECO:0000313" key="1">
    <source>
        <dbReference type="EMBL" id="MBE8723275.1"/>
    </source>
</evidence>
<dbReference type="SUPFAM" id="SSF51206">
    <property type="entry name" value="cAMP-binding domain-like"/>
    <property type="match status" value="1"/>
</dbReference>
<name>A0ABR9TD37_9SPHI</name>
<reference evidence="1 2" key="1">
    <citation type="submission" date="2018-02" db="EMBL/GenBank/DDBJ databases">
        <title>Sphingobacterium KA21.</title>
        <authorList>
            <person name="Vasarhelyi B.M."/>
            <person name="Deshmukh S."/>
            <person name="Balint B."/>
            <person name="Kukolya J."/>
        </authorList>
    </citation>
    <scope>NUCLEOTIDE SEQUENCE [LARGE SCALE GENOMIC DNA]</scope>
    <source>
        <strain evidence="1 2">Ka21</strain>
    </source>
</reference>
<organism evidence="1 2">
    <name type="scientific">Sphingobacterium pedocola</name>
    <dbReference type="NCBI Taxonomy" id="2082722"/>
    <lineage>
        <taxon>Bacteria</taxon>
        <taxon>Pseudomonadati</taxon>
        <taxon>Bacteroidota</taxon>
        <taxon>Sphingobacteriia</taxon>
        <taxon>Sphingobacteriales</taxon>
        <taxon>Sphingobacteriaceae</taxon>
        <taxon>Sphingobacterium</taxon>
    </lineage>
</organism>
<accession>A0ABR9TD37</accession>
<gene>
    <name evidence="1" type="ORF">C4F40_21375</name>
</gene>
<dbReference type="Gene3D" id="2.60.120.10">
    <property type="entry name" value="Jelly Rolls"/>
    <property type="match status" value="1"/>
</dbReference>
<dbReference type="InterPro" id="IPR018490">
    <property type="entry name" value="cNMP-bd_dom_sf"/>
</dbReference>
<dbReference type="InterPro" id="IPR014710">
    <property type="entry name" value="RmlC-like_jellyroll"/>
</dbReference>
<evidence type="ECO:0000313" key="2">
    <source>
        <dbReference type="Proteomes" id="UP000618319"/>
    </source>
</evidence>
<protein>
    <submittedName>
        <fullName evidence="1">Crp/Fnr family transcriptional regulator</fullName>
    </submittedName>
</protein>
<comment type="caution">
    <text evidence="1">The sequence shown here is derived from an EMBL/GenBank/DDBJ whole genome shotgun (WGS) entry which is preliminary data.</text>
</comment>
<dbReference type="EMBL" id="PSKQ01000027">
    <property type="protein sequence ID" value="MBE8723275.1"/>
    <property type="molecule type" value="Genomic_DNA"/>
</dbReference>
<dbReference type="Proteomes" id="UP000618319">
    <property type="component" value="Unassembled WGS sequence"/>
</dbReference>
<dbReference type="RefSeq" id="WP_196941408.1">
    <property type="nucleotide sequence ID" value="NZ_MU158693.1"/>
</dbReference>
<proteinExistence type="predicted"/>